<dbReference type="EMBL" id="CP122539">
    <property type="protein sequence ID" value="WGH76020.1"/>
    <property type="molecule type" value="Genomic_DNA"/>
</dbReference>
<keyword evidence="1" id="KW-1133">Transmembrane helix</keyword>
<evidence type="ECO:0000313" key="3">
    <source>
        <dbReference type="Proteomes" id="UP001232001"/>
    </source>
</evidence>
<feature type="transmembrane region" description="Helical" evidence="1">
    <location>
        <begin position="92"/>
        <end position="112"/>
    </location>
</feature>
<name>A0ABY8L727_9FLAO</name>
<sequence>MQRPKTTIFIALLLPIQVILVQFLSQKPHWIEFYYSTGIYPKVSRFFRIILGWFPFSVGDVLGLILLFFLVKSMFVLFKKRFQNFFPKLVKFIAILSIGYFCFYAFWSLNYFREPLAKNLDLEQSEYTTEELVATTKKIVAELNKIHLQITKNDTVAVIVPYSRSEIYKLAPNGFKELSKTYPQLTYQTSSIKSSLISLFQSYSGTSGYLNPITGEAQVNYMIPKTGYPATTCHEMAHQIGWAAENDANFVGFLASTAHKDVYFNYSGYRMAYNYCISQVYKRDKEVGKEIAKTVNKGVYKDYKATYAFWKHYENPVEPYFKKGYNSYLKANNQSKGIQSYSYVVDLLIAYFKKTNTEI</sequence>
<dbReference type="Pfam" id="PF12725">
    <property type="entry name" value="DUF3810"/>
    <property type="match status" value="1"/>
</dbReference>
<organism evidence="2 3">
    <name type="scientific">Tenacibaculum tangerinum</name>
    <dbReference type="NCBI Taxonomy" id="3038772"/>
    <lineage>
        <taxon>Bacteria</taxon>
        <taxon>Pseudomonadati</taxon>
        <taxon>Bacteroidota</taxon>
        <taxon>Flavobacteriia</taxon>
        <taxon>Flavobacteriales</taxon>
        <taxon>Flavobacteriaceae</taxon>
        <taxon>Tenacibaculum</taxon>
    </lineage>
</organism>
<keyword evidence="1" id="KW-0812">Transmembrane</keyword>
<evidence type="ECO:0000313" key="2">
    <source>
        <dbReference type="EMBL" id="WGH76020.1"/>
    </source>
</evidence>
<feature type="transmembrane region" description="Helical" evidence="1">
    <location>
        <begin position="7"/>
        <end position="25"/>
    </location>
</feature>
<reference evidence="2 3" key="1">
    <citation type="submission" date="2023-04" db="EMBL/GenBank/DDBJ databases">
        <title>Tenacibaculum tangerinum sp. nov., isolated from sea tidal flat of South Korea.</title>
        <authorList>
            <person name="Lee S.H."/>
            <person name="Kim J.-J."/>
        </authorList>
    </citation>
    <scope>NUCLEOTIDE SEQUENCE [LARGE SCALE GENOMIC DNA]</scope>
    <source>
        <strain evidence="2 3">GRR-S3-23</strain>
    </source>
</reference>
<proteinExistence type="predicted"/>
<gene>
    <name evidence="2" type="ORF">P8625_02295</name>
</gene>
<evidence type="ECO:0000256" key="1">
    <source>
        <dbReference type="SAM" id="Phobius"/>
    </source>
</evidence>
<accession>A0ABY8L727</accession>
<keyword evidence="1" id="KW-0472">Membrane</keyword>
<dbReference type="RefSeq" id="WP_279651891.1">
    <property type="nucleotide sequence ID" value="NZ_CP122539.1"/>
</dbReference>
<dbReference type="Proteomes" id="UP001232001">
    <property type="component" value="Chromosome"/>
</dbReference>
<dbReference type="InterPro" id="IPR024294">
    <property type="entry name" value="DUF3810"/>
</dbReference>
<keyword evidence="3" id="KW-1185">Reference proteome</keyword>
<protein>
    <submittedName>
        <fullName evidence="2">DUF3810 domain-containing protein</fullName>
    </submittedName>
</protein>
<feature type="transmembrane region" description="Helical" evidence="1">
    <location>
        <begin position="45"/>
        <end position="71"/>
    </location>
</feature>